<evidence type="ECO:0000313" key="10">
    <source>
        <dbReference type="EMBL" id="KAJ5363684.1"/>
    </source>
</evidence>
<feature type="compositionally biased region" description="Polar residues" evidence="7">
    <location>
        <begin position="490"/>
        <end position="506"/>
    </location>
</feature>
<dbReference type="InterPro" id="IPR004841">
    <property type="entry name" value="AA-permease/SLC12A_dom"/>
</dbReference>
<evidence type="ECO:0000256" key="4">
    <source>
        <dbReference type="ARBA" id="ARBA00022970"/>
    </source>
</evidence>
<keyword evidence="2" id="KW-0813">Transport</keyword>
<dbReference type="Gene3D" id="1.20.1740.10">
    <property type="entry name" value="Amino acid/polyamine transporter I"/>
    <property type="match status" value="1"/>
</dbReference>
<accession>A0A9W9V0Y2</accession>
<dbReference type="InterPro" id="IPR050524">
    <property type="entry name" value="APC_YAT"/>
</dbReference>
<dbReference type="RefSeq" id="XP_056551311.1">
    <property type="nucleotide sequence ID" value="XM_056702311.1"/>
</dbReference>
<dbReference type="InterPro" id="IPR004840">
    <property type="entry name" value="Amino_acid_permease_CS"/>
</dbReference>
<feature type="transmembrane region" description="Helical" evidence="8">
    <location>
        <begin position="339"/>
        <end position="357"/>
    </location>
</feature>
<organism evidence="10 11">
    <name type="scientific">Penicillium cataractarum</name>
    <dbReference type="NCBI Taxonomy" id="2100454"/>
    <lineage>
        <taxon>Eukaryota</taxon>
        <taxon>Fungi</taxon>
        <taxon>Dikarya</taxon>
        <taxon>Ascomycota</taxon>
        <taxon>Pezizomycotina</taxon>
        <taxon>Eurotiomycetes</taxon>
        <taxon>Eurotiomycetidae</taxon>
        <taxon>Eurotiales</taxon>
        <taxon>Aspergillaceae</taxon>
        <taxon>Penicillium</taxon>
    </lineage>
</organism>
<dbReference type="AlphaFoldDB" id="A0A9W9V0Y2"/>
<dbReference type="OrthoDB" id="4448636at2759"/>
<dbReference type="Proteomes" id="UP001147782">
    <property type="component" value="Unassembled WGS sequence"/>
</dbReference>
<keyword evidence="3 8" id="KW-0812">Transmembrane</keyword>
<comment type="caution">
    <text evidence="10">The sequence shown here is derived from an EMBL/GenBank/DDBJ whole genome shotgun (WGS) entry which is preliminary data.</text>
</comment>
<dbReference type="Pfam" id="PF00324">
    <property type="entry name" value="AA_permease"/>
    <property type="match status" value="1"/>
</dbReference>
<gene>
    <name evidence="10" type="ORF">N7496_009397</name>
</gene>
<feature type="transmembrane region" description="Helical" evidence="8">
    <location>
        <begin position="369"/>
        <end position="392"/>
    </location>
</feature>
<name>A0A9W9V0Y2_9EURO</name>
<dbReference type="GO" id="GO:0016020">
    <property type="term" value="C:membrane"/>
    <property type="evidence" value="ECO:0007669"/>
    <property type="project" value="UniProtKB-SubCell"/>
</dbReference>
<proteinExistence type="predicted"/>
<evidence type="ECO:0000256" key="2">
    <source>
        <dbReference type="ARBA" id="ARBA00022448"/>
    </source>
</evidence>
<dbReference type="EMBL" id="JAPZBS010000008">
    <property type="protein sequence ID" value="KAJ5363684.1"/>
    <property type="molecule type" value="Genomic_DNA"/>
</dbReference>
<comment type="subcellular location">
    <subcellularLocation>
        <location evidence="1">Membrane</location>
        <topology evidence="1">Multi-pass membrane protein</topology>
    </subcellularLocation>
</comment>
<evidence type="ECO:0000256" key="1">
    <source>
        <dbReference type="ARBA" id="ARBA00004141"/>
    </source>
</evidence>
<feature type="region of interest" description="Disordered" evidence="7">
    <location>
        <begin position="487"/>
        <end position="512"/>
    </location>
</feature>
<feature type="transmembrane region" description="Helical" evidence="8">
    <location>
        <begin position="412"/>
        <end position="431"/>
    </location>
</feature>
<keyword evidence="11" id="KW-1185">Reference proteome</keyword>
<feature type="transmembrane region" description="Helical" evidence="8">
    <location>
        <begin position="291"/>
        <end position="319"/>
    </location>
</feature>
<protein>
    <recommendedName>
        <fullName evidence="9">Amino acid permease/ SLC12A domain-containing protein</fullName>
    </recommendedName>
</protein>
<evidence type="ECO:0000256" key="3">
    <source>
        <dbReference type="ARBA" id="ARBA00022692"/>
    </source>
</evidence>
<keyword evidence="5 8" id="KW-1133">Transmembrane helix</keyword>
<feature type="transmembrane region" description="Helical" evidence="8">
    <location>
        <begin position="145"/>
        <end position="167"/>
    </location>
</feature>
<feature type="transmembrane region" description="Helical" evidence="8">
    <location>
        <begin position="107"/>
        <end position="124"/>
    </location>
</feature>
<keyword evidence="4" id="KW-0029">Amino-acid transport</keyword>
<evidence type="ECO:0000313" key="11">
    <source>
        <dbReference type="Proteomes" id="UP001147782"/>
    </source>
</evidence>
<feature type="domain" description="Amino acid permease/ SLC12A" evidence="9">
    <location>
        <begin position="1"/>
        <end position="467"/>
    </location>
</feature>
<dbReference type="PANTHER" id="PTHR43341:SF34">
    <property type="entry name" value="TRANSPORTER, PUTATIVE (EUROFUNG)-RELATED"/>
    <property type="match status" value="1"/>
</dbReference>
<evidence type="ECO:0000259" key="9">
    <source>
        <dbReference type="Pfam" id="PF00324"/>
    </source>
</evidence>
<dbReference type="GeneID" id="81441490"/>
<evidence type="ECO:0000256" key="7">
    <source>
        <dbReference type="SAM" id="MobiDB-lite"/>
    </source>
</evidence>
<dbReference type="PROSITE" id="PS00218">
    <property type="entry name" value="AMINO_ACID_PERMEASE_1"/>
    <property type="match status" value="1"/>
</dbReference>
<dbReference type="PIRSF" id="PIRSF006060">
    <property type="entry name" value="AA_transporter"/>
    <property type="match status" value="1"/>
</dbReference>
<dbReference type="PANTHER" id="PTHR43341">
    <property type="entry name" value="AMINO ACID PERMEASE"/>
    <property type="match status" value="1"/>
</dbReference>
<sequence>MALGPTLGTGLFIGAGQALAIGGPASLLISYAFLSLLTYFMATTVAEVATRAPARHGTLVTNGFRYMTDSMGFAAGILRWYTLAMFVPYEITTAMVNLGLWNPDVTIALRLIIVITIVVGSNFIPERHFRTSERLFTRIKVGTMACLLVLSLSIGLGGATGHTKWGFHYWKRPGAMHEYLFHGSLGKFWGLLQCVSHSSIAFTFAPEIIVHRAETFESVHTEIGEALDPTIQDSLPGKVAFDVATTTLPYILSSLAMGVMAPYNDPLLTNNGAGAGLSPFIIGMNTARIRIVPVTATLAILVSSVASARSFLFLASRALCAMSELGHAHRALKVRNEWGVPYIAVGTTGLFSLLAFVSVKMSSSTTTTYFLVFVNSSGYLSWLVSCVIFHYFRHNSGLRHNTNSYQFAIQPFGTYFGALMSAILLMSNGLVGGIPGPRPGPKVARLLAAYLSIPVFAGLYFAHRFQTTVPYRTSHSDLGVHNCRDEQRNKAATQTSEAQQGRSAQPGSPEIV</sequence>
<keyword evidence="6 8" id="KW-0472">Membrane</keyword>
<reference evidence="10" key="2">
    <citation type="journal article" date="2023" name="IMA Fungus">
        <title>Comparative genomic study of the Penicillium genus elucidates a diverse pangenome and 15 lateral gene transfer events.</title>
        <authorList>
            <person name="Petersen C."/>
            <person name="Sorensen T."/>
            <person name="Nielsen M.R."/>
            <person name="Sondergaard T.E."/>
            <person name="Sorensen J.L."/>
            <person name="Fitzpatrick D.A."/>
            <person name="Frisvad J.C."/>
            <person name="Nielsen K.L."/>
        </authorList>
    </citation>
    <scope>NUCLEOTIDE SEQUENCE</scope>
    <source>
        <strain evidence="10">IBT 29864</strain>
    </source>
</reference>
<reference evidence="10" key="1">
    <citation type="submission" date="2022-11" db="EMBL/GenBank/DDBJ databases">
        <authorList>
            <person name="Petersen C."/>
        </authorList>
    </citation>
    <scope>NUCLEOTIDE SEQUENCE</scope>
    <source>
        <strain evidence="10">IBT 29864</strain>
    </source>
</reference>
<evidence type="ECO:0000256" key="6">
    <source>
        <dbReference type="ARBA" id="ARBA00023136"/>
    </source>
</evidence>
<evidence type="ECO:0000256" key="8">
    <source>
        <dbReference type="SAM" id="Phobius"/>
    </source>
</evidence>
<evidence type="ECO:0000256" key="5">
    <source>
        <dbReference type="ARBA" id="ARBA00022989"/>
    </source>
</evidence>
<feature type="transmembrane region" description="Helical" evidence="8">
    <location>
        <begin position="70"/>
        <end position="87"/>
    </location>
</feature>
<dbReference type="GO" id="GO:0015171">
    <property type="term" value="F:amino acid transmembrane transporter activity"/>
    <property type="evidence" value="ECO:0007669"/>
    <property type="project" value="TreeGrafter"/>
</dbReference>
<feature type="transmembrane region" description="Helical" evidence="8">
    <location>
        <begin position="443"/>
        <end position="462"/>
    </location>
</feature>